<dbReference type="InterPro" id="IPR023213">
    <property type="entry name" value="CAT-like_dom_sf"/>
</dbReference>
<comment type="caution">
    <text evidence="2">The sequence shown here is derived from an EMBL/GenBank/DDBJ whole genome shotgun (WGS) entry which is preliminary data.</text>
</comment>
<dbReference type="Gene3D" id="3.30.559.30">
    <property type="entry name" value="Nonribosomal peptide synthetase, condensation domain"/>
    <property type="match status" value="1"/>
</dbReference>
<name>A0ABW2YGR8_9GAMM</name>
<proteinExistence type="predicted"/>
<sequence>QLDASGLYNVGGNFSVRGHLDVAALEQALDLIVSRHAVLRTVYGQRNGEPFQTVRTDARLVLDRFDVDGDSADREAQWQRISAEYASRPFDLASDLMIRAGLVAYAEDEMRLMIHMHHIASDGWSLSVFIRELNQLYNGLREGRAVSLAPLPMQYHDYARWQHATCRRGDEFVGWEFWRDYLAD</sequence>
<dbReference type="Pfam" id="PF00668">
    <property type="entry name" value="Condensation"/>
    <property type="match status" value="1"/>
</dbReference>
<gene>
    <name evidence="2" type="ORF">ACFQ0E_19190</name>
</gene>
<dbReference type="SUPFAM" id="SSF52777">
    <property type="entry name" value="CoA-dependent acyltransferases"/>
    <property type="match status" value="1"/>
</dbReference>
<feature type="non-terminal residue" evidence="2">
    <location>
        <position position="184"/>
    </location>
</feature>
<dbReference type="InterPro" id="IPR001242">
    <property type="entry name" value="Condensation_dom"/>
</dbReference>
<keyword evidence="3" id="KW-1185">Reference proteome</keyword>
<reference evidence="3" key="1">
    <citation type="journal article" date="2019" name="Int. J. Syst. Evol. Microbiol.">
        <title>The Global Catalogue of Microorganisms (GCM) 10K type strain sequencing project: providing services to taxonomists for standard genome sequencing and annotation.</title>
        <authorList>
            <consortium name="The Broad Institute Genomics Platform"/>
            <consortium name="The Broad Institute Genome Sequencing Center for Infectious Disease"/>
            <person name="Wu L."/>
            <person name="Ma J."/>
        </authorList>
    </citation>
    <scope>NUCLEOTIDE SEQUENCE [LARGE SCALE GENOMIC DNA]</scope>
    <source>
        <strain evidence="3">CCUG 55585</strain>
    </source>
</reference>
<evidence type="ECO:0000313" key="2">
    <source>
        <dbReference type="EMBL" id="MFD0727724.1"/>
    </source>
</evidence>
<dbReference type="Proteomes" id="UP001597110">
    <property type="component" value="Unassembled WGS sequence"/>
</dbReference>
<dbReference type="RefSeq" id="WP_386826645.1">
    <property type="nucleotide sequence ID" value="NZ_JBHTIF010000030.1"/>
</dbReference>
<accession>A0ABW2YGR8</accession>
<dbReference type="PANTHER" id="PTHR45398:SF1">
    <property type="entry name" value="ENZYME, PUTATIVE (JCVI)-RELATED"/>
    <property type="match status" value="1"/>
</dbReference>
<protein>
    <submittedName>
        <fullName evidence="2">Condensation domain-containing protein</fullName>
    </submittedName>
</protein>
<feature type="non-terminal residue" evidence="2">
    <location>
        <position position="1"/>
    </location>
</feature>
<dbReference type="PANTHER" id="PTHR45398">
    <property type="match status" value="1"/>
</dbReference>
<feature type="domain" description="Condensation" evidence="1">
    <location>
        <begin position="4"/>
        <end position="183"/>
    </location>
</feature>
<dbReference type="Gene3D" id="3.30.559.10">
    <property type="entry name" value="Chloramphenicol acetyltransferase-like domain"/>
    <property type="match status" value="1"/>
</dbReference>
<evidence type="ECO:0000313" key="3">
    <source>
        <dbReference type="Proteomes" id="UP001597110"/>
    </source>
</evidence>
<evidence type="ECO:0000259" key="1">
    <source>
        <dbReference type="Pfam" id="PF00668"/>
    </source>
</evidence>
<dbReference type="EMBL" id="JBHTIF010000030">
    <property type="protein sequence ID" value="MFD0727724.1"/>
    <property type="molecule type" value="Genomic_DNA"/>
</dbReference>
<organism evidence="2 3">
    <name type="scientific">Lysobacter brunescens</name>
    <dbReference type="NCBI Taxonomy" id="262323"/>
    <lineage>
        <taxon>Bacteria</taxon>
        <taxon>Pseudomonadati</taxon>
        <taxon>Pseudomonadota</taxon>
        <taxon>Gammaproteobacteria</taxon>
        <taxon>Lysobacterales</taxon>
        <taxon>Lysobacteraceae</taxon>
        <taxon>Lysobacter</taxon>
    </lineage>
</organism>